<reference evidence="1 2" key="1">
    <citation type="journal article" date="2022" name="bioRxiv">
        <title>The genome of the oomycete Peronosclerospora sorghi, a cosmopolitan pathogen of maize and sorghum, is inflated with dispersed pseudogenes.</title>
        <authorList>
            <person name="Fletcher K."/>
            <person name="Martin F."/>
            <person name="Isakeit T."/>
            <person name="Cavanaugh K."/>
            <person name="Magill C."/>
            <person name="Michelmore R."/>
        </authorList>
    </citation>
    <scope>NUCLEOTIDE SEQUENCE [LARGE SCALE GENOMIC DNA]</scope>
    <source>
        <strain evidence="1">P6</strain>
    </source>
</reference>
<evidence type="ECO:0000313" key="2">
    <source>
        <dbReference type="Proteomes" id="UP001163321"/>
    </source>
</evidence>
<keyword evidence="2" id="KW-1185">Reference proteome</keyword>
<proteinExistence type="predicted"/>
<protein>
    <submittedName>
        <fullName evidence="1">Uncharacterized protein</fullName>
    </submittedName>
</protein>
<evidence type="ECO:0000313" key="1">
    <source>
        <dbReference type="EMBL" id="KAI9910539.1"/>
    </source>
</evidence>
<accession>A0ACC0VVQ1</accession>
<comment type="caution">
    <text evidence="1">The sequence shown here is derived from an EMBL/GenBank/DDBJ whole genome shotgun (WGS) entry which is preliminary data.</text>
</comment>
<name>A0ACC0VVQ1_9STRA</name>
<sequence>MTYVNATDVSNGDNVYAMGLDPIWITSSNELLFFNSFKMKNSLIFGIDQNSLYFREYATFFFESVPQLVFAVLLFCYMVVLIVFKWSINWTERMKHKVCPYNFAGDHTSCRPPSLVNTLINIALSPGNVVDPLYEGQLETQQLLFPLEPERSAFLLYVGLKKFTAMNHLQSSAYGVLHVGDKFLCLKNGELSPGKMRADHLNDDLFLIMRMSYRGAQAESTCIVLQNGLNADLTIFGWVMPLTLLQVFCETMDVFSVLWVADTETIDRGVDRTCAPESVSTYAWMEVPEFVIQIRAPILEAYLDDSHCVAKLTIENSSSSYYDDPGVENFKLHLGPTVLIVLTEDVALRLVQVGKFWLSNDLLLHRQTRAAFIGCALCADESSRDRCVIGPSTYRLLR</sequence>
<organism evidence="1 2">
    <name type="scientific">Peronosclerospora sorghi</name>
    <dbReference type="NCBI Taxonomy" id="230839"/>
    <lineage>
        <taxon>Eukaryota</taxon>
        <taxon>Sar</taxon>
        <taxon>Stramenopiles</taxon>
        <taxon>Oomycota</taxon>
        <taxon>Peronosporomycetes</taxon>
        <taxon>Peronosporales</taxon>
        <taxon>Peronosporaceae</taxon>
        <taxon>Peronosclerospora</taxon>
    </lineage>
</organism>
<dbReference type="Proteomes" id="UP001163321">
    <property type="component" value="Chromosome 6"/>
</dbReference>
<gene>
    <name evidence="1" type="ORF">PsorP6_010280</name>
</gene>
<dbReference type="EMBL" id="CM047585">
    <property type="protein sequence ID" value="KAI9910539.1"/>
    <property type="molecule type" value="Genomic_DNA"/>
</dbReference>